<evidence type="ECO:0000313" key="1">
    <source>
        <dbReference type="EMBL" id="SLJ89815.1"/>
    </source>
</evidence>
<dbReference type="EMBL" id="FVZE01000001">
    <property type="protein sequence ID" value="SLJ89815.1"/>
    <property type="molecule type" value="Genomic_DNA"/>
</dbReference>
<dbReference type="InterPro" id="IPR011200">
    <property type="entry name" value="UCP012608"/>
</dbReference>
<keyword evidence="2" id="KW-1185">Reference proteome</keyword>
<proteinExistence type="predicted"/>
<dbReference type="RefSeq" id="WP_079729662.1">
    <property type="nucleotide sequence ID" value="NZ_FVZE01000001.1"/>
</dbReference>
<evidence type="ECO:0000313" key="2">
    <source>
        <dbReference type="Proteomes" id="UP000190989"/>
    </source>
</evidence>
<dbReference type="AlphaFoldDB" id="A0A1U6H233"/>
<organism evidence="1 2">
    <name type="scientific">Novosphingobium mathurense</name>
    <dbReference type="NCBI Taxonomy" id="428990"/>
    <lineage>
        <taxon>Bacteria</taxon>
        <taxon>Pseudomonadati</taxon>
        <taxon>Pseudomonadota</taxon>
        <taxon>Alphaproteobacteria</taxon>
        <taxon>Sphingomonadales</taxon>
        <taxon>Sphingomonadaceae</taxon>
        <taxon>Novosphingobium</taxon>
    </lineage>
</organism>
<dbReference type="PIRSF" id="PIRSF012608">
    <property type="entry name" value="UCP012608"/>
    <property type="match status" value="1"/>
</dbReference>
<name>A0A1U6H233_9SPHN</name>
<evidence type="ECO:0008006" key="3">
    <source>
        <dbReference type="Google" id="ProtNLM"/>
    </source>
</evidence>
<sequence>MEGENGAIMDIADVERAIRWQAEHCMRNGAPCTGRLLLGFLALLGTDLAVAGRMREWEGLSLEDAMPLRLAGGFHNLHLTGAEMRLGPVYRGETTVQGEVDAIVLAVAQDHDAQLLPWFDGPPQTNEAGRSAGVMGALLWLSDRIGPRFALMELGSSAGINTMLDRFSFDLGGVRVGGRTSPMHIAPEWRGAMPPQADVEITSIRGCDIAPIDLTDPVQALRLKSYVWAEMHERLERIDAAQALAVERKPSVERADAADFVTRMLAAPQDAGVARVLFHTIVWQYLPPVSRTLIEQVMERAGKEASAERPLAWIRVETNRRTFRHEIRVRHWPGGGEEALLGEVHAHGAWVEWFPA</sequence>
<gene>
    <name evidence="1" type="ORF">SAMN06295987_1011075</name>
</gene>
<protein>
    <recommendedName>
        <fullName evidence="3">DUF2332 domain-containing protein</fullName>
    </recommendedName>
</protein>
<dbReference type="STRING" id="428990.SAMN06295987_1011075"/>
<reference evidence="2" key="1">
    <citation type="submission" date="2017-02" db="EMBL/GenBank/DDBJ databases">
        <authorList>
            <person name="Varghese N."/>
            <person name="Submissions S."/>
        </authorList>
    </citation>
    <scope>NUCLEOTIDE SEQUENCE [LARGE SCALE GENOMIC DNA]</scope>
    <source>
        <strain evidence="2">SM117</strain>
    </source>
</reference>
<dbReference type="Proteomes" id="UP000190989">
    <property type="component" value="Unassembled WGS sequence"/>
</dbReference>
<accession>A0A1U6H233</accession>
<dbReference type="Pfam" id="PF10094">
    <property type="entry name" value="DUF2332"/>
    <property type="match status" value="1"/>
</dbReference>